<dbReference type="RefSeq" id="WP_317563831.1">
    <property type="nucleotide sequence ID" value="NZ_JAWLJX010000001.1"/>
</dbReference>
<evidence type="ECO:0000256" key="1">
    <source>
        <dbReference type="SAM" id="Phobius"/>
    </source>
</evidence>
<keyword evidence="1" id="KW-1133">Transmembrane helix</keyword>
<gene>
    <name evidence="2" type="ORF">R3P96_04585</name>
</gene>
<reference evidence="2 3" key="1">
    <citation type="submission" date="2023-10" db="EMBL/GenBank/DDBJ databases">
        <title>Development of a sustainable strategy for remediation of hydrocarbon-contaminated territories based on the waste exchange concept.</title>
        <authorList>
            <person name="Krivoruchko A."/>
        </authorList>
    </citation>
    <scope>NUCLEOTIDE SEQUENCE [LARGE SCALE GENOMIC DNA]</scope>
    <source>
        <strain evidence="2 3">IEGM 1323</strain>
    </source>
</reference>
<proteinExistence type="predicted"/>
<feature type="transmembrane region" description="Helical" evidence="1">
    <location>
        <begin position="62"/>
        <end position="95"/>
    </location>
</feature>
<name>A0ABU4B8U0_9NOCA</name>
<keyword evidence="1" id="KW-0812">Transmembrane</keyword>
<dbReference type="Pfam" id="PF13630">
    <property type="entry name" value="SdpI"/>
    <property type="match status" value="1"/>
</dbReference>
<keyword evidence="3" id="KW-1185">Reference proteome</keyword>
<comment type="caution">
    <text evidence="2">The sequence shown here is derived from an EMBL/GenBank/DDBJ whole genome shotgun (WGS) entry which is preliminary data.</text>
</comment>
<accession>A0ABU4B8U0</accession>
<protein>
    <submittedName>
        <fullName evidence="2">SdpI family protein</fullName>
    </submittedName>
</protein>
<evidence type="ECO:0000313" key="2">
    <source>
        <dbReference type="EMBL" id="MDV6260610.1"/>
    </source>
</evidence>
<organism evidence="2 3">
    <name type="scientific">Rhodococcoides yunnanense</name>
    <dbReference type="NCBI Taxonomy" id="278209"/>
    <lineage>
        <taxon>Bacteria</taxon>
        <taxon>Bacillati</taxon>
        <taxon>Actinomycetota</taxon>
        <taxon>Actinomycetes</taxon>
        <taxon>Mycobacteriales</taxon>
        <taxon>Nocardiaceae</taxon>
        <taxon>Rhodococcoides</taxon>
    </lineage>
</organism>
<evidence type="ECO:0000313" key="3">
    <source>
        <dbReference type="Proteomes" id="UP001185755"/>
    </source>
</evidence>
<sequence>MVIVSVVLFVLALVVGAVAALSLLGRLPRNRFAGVRTTEAMRDDETFVLANRVAGPTTAASALVLALGAVAAIALSGVSAVVAVVVALVAALFIAAAGGSIGARAAAALPKPAEADGCGQSCISCSLKDACQPS</sequence>
<dbReference type="Proteomes" id="UP001185755">
    <property type="component" value="Unassembled WGS sequence"/>
</dbReference>
<keyword evidence="1" id="KW-0472">Membrane</keyword>
<dbReference type="EMBL" id="JAWLJX010000001">
    <property type="protein sequence ID" value="MDV6260610.1"/>
    <property type="molecule type" value="Genomic_DNA"/>
</dbReference>
<dbReference type="InterPro" id="IPR025962">
    <property type="entry name" value="SdpI/YhfL"/>
</dbReference>